<keyword evidence="1" id="KW-0472">Membrane</keyword>
<evidence type="ECO:0000313" key="2">
    <source>
        <dbReference type="EMBL" id="KKP31528.1"/>
    </source>
</evidence>
<sequence>MITKKQKKVFTVLAIIAGLALLAGSVLPFIAYLR</sequence>
<proteinExistence type="predicted"/>
<comment type="caution">
    <text evidence="2">The sequence shown here is derived from an EMBL/GenBank/DDBJ whole genome shotgun (WGS) entry which is preliminary data.</text>
</comment>
<evidence type="ECO:0000256" key="1">
    <source>
        <dbReference type="SAM" id="Phobius"/>
    </source>
</evidence>
<organism evidence="2 3">
    <name type="scientific">Candidatus Woesebacteria bacterium GW2011_GWC2_31_9</name>
    <dbReference type="NCBI Taxonomy" id="1618586"/>
    <lineage>
        <taxon>Bacteria</taxon>
        <taxon>Candidatus Woeseibacteriota</taxon>
    </lineage>
</organism>
<accession>A0A0F9YJQ6</accession>
<protein>
    <submittedName>
        <fullName evidence="2">Uncharacterized protein</fullName>
    </submittedName>
</protein>
<name>A0A0F9YJQ6_9BACT</name>
<feature type="transmembrane region" description="Helical" evidence="1">
    <location>
        <begin position="12"/>
        <end position="33"/>
    </location>
</feature>
<dbReference type="Proteomes" id="UP000034803">
    <property type="component" value="Unassembled WGS sequence"/>
</dbReference>
<reference evidence="2 3" key="1">
    <citation type="journal article" date="2015" name="Nature">
        <title>rRNA introns, odd ribosomes, and small enigmatic genomes across a large radiation of phyla.</title>
        <authorList>
            <person name="Brown C.T."/>
            <person name="Hug L.A."/>
            <person name="Thomas B.C."/>
            <person name="Sharon I."/>
            <person name="Castelle C.J."/>
            <person name="Singh A."/>
            <person name="Wilkins M.J."/>
            <person name="Williams K.H."/>
            <person name="Banfield J.F."/>
        </authorList>
    </citation>
    <scope>NUCLEOTIDE SEQUENCE [LARGE SCALE GENOMIC DNA]</scope>
</reference>
<gene>
    <name evidence="2" type="ORF">UR21_C0008G0005</name>
</gene>
<keyword evidence="1" id="KW-1133">Transmembrane helix</keyword>
<evidence type="ECO:0000313" key="3">
    <source>
        <dbReference type="Proteomes" id="UP000034803"/>
    </source>
</evidence>
<dbReference type="EMBL" id="LBOI01000008">
    <property type="protein sequence ID" value="KKP31528.1"/>
    <property type="molecule type" value="Genomic_DNA"/>
</dbReference>
<dbReference type="AlphaFoldDB" id="A0A0F9YJQ6"/>
<keyword evidence="1" id="KW-0812">Transmembrane</keyword>